<feature type="region of interest" description="Disordered" evidence="10">
    <location>
        <begin position="83"/>
        <end position="102"/>
    </location>
</feature>
<dbReference type="VEuPathDB" id="CryptoDB:Cvel_5682"/>
<evidence type="ECO:0000259" key="11">
    <source>
        <dbReference type="Pfam" id="PF01814"/>
    </source>
</evidence>
<evidence type="ECO:0000256" key="9">
    <source>
        <dbReference type="ARBA" id="ARBA00031317"/>
    </source>
</evidence>
<dbReference type="Pfam" id="PF01814">
    <property type="entry name" value="Hemerythrin"/>
    <property type="match status" value="1"/>
</dbReference>
<dbReference type="EMBL" id="CDMZ01001864">
    <property type="protein sequence ID" value="CEM38571.1"/>
    <property type="molecule type" value="Genomic_DNA"/>
</dbReference>
<dbReference type="UniPathway" id="UPA00394">
    <property type="reaction ID" value="UER00650"/>
</dbReference>
<feature type="domain" description="Hemerythrin-like" evidence="11">
    <location>
        <begin position="369"/>
        <end position="479"/>
    </location>
</feature>
<evidence type="ECO:0000256" key="3">
    <source>
        <dbReference type="ARBA" id="ARBA00010587"/>
    </source>
</evidence>
<evidence type="ECO:0000256" key="7">
    <source>
        <dbReference type="ARBA" id="ARBA00023002"/>
    </source>
</evidence>
<dbReference type="SUPFAM" id="SSF55620">
    <property type="entry name" value="Tetrahydrobiopterin biosynthesis enzymes-like"/>
    <property type="match status" value="2"/>
</dbReference>
<evidence type="ECO:0000256" key="4">
    <source>
        <dbReference type="ARBA" id="ARBA00012598"/>
    </source>
</evidence>
<comment type="similarity">
    <text evidence="2">Belongs to the uricase family.</text>
</comment>
<dbReference type="Gene3D" id="1.20.120.50">
    <property type="entry name" value="Hemerythrin-like"/>
    <property type="match status" value="1"/>
</dbReference>
<reference evidence="12" key="1">
    <citation type="submission" date="2014-11" db="EMBL/GenBank/DDBJ databases">
        <authorList>
            <person name="Otto D Thomas"/>
            <person name="Naeem Raeece"/>
        </authorList>
    </citation>
    <scope>NUCLEOTIDE SEQUENCE</scope>
</reference>
<evidence type="ECO:0000256" key="10">
    <source>
        <dbReference type="SAM" id="MobiDB-lite"/>
    </source>
</evidence>
<dbReference type="Gene3D" id="3.10.270.10">
    <property type="entry name" value="Urate Oxidase"/>
    <property type="match status" value="1"/>
</dbReference>
<dbReference type="EC" id="1.7.3.3" evidence="4"/>
<evidence type="ECO:0000256" key="8">
    <source>
        <dbReference type="ARBA" id="ARBA00023004"/>
    </source>
</evidence>
<comment type="similarity">
    <text evidence="3">Belongs to the hemerythrin family.</text>
</comment>
<dbReference type="InterPro" id="IPR002042">
    <property type="entry name" value="Uricase"/>
</dbReference>
<dbReference type="Pfam" id="PF01014">
    <property type="entry name" value="Uricase"/>
    <property type="match status" value="1"/>
</dbReference>
<dbReference type="PANTHER" id="PTHR42874:SF1">
    <property type="entry name" value="URICASE"/>
    <property type="match status" value="1"/>
</dbReference>
<evidence type="ECO:0000256" key="5">
    <source>
        <dbReference type="ARBA" id="ARBA00022631"/>
    </source>
</evidence>
<evidence type="ECO:0000313" key="12">
    <source>
        <dbReference type="EMBL" id="CEM38571.1"/>
    </source>
</evidence>
<proteinExistence type="inferred from homology"/>
<dbReference type="GO" id="GO:0005777">
    <property type="term" value="C:peroxisome"/>
    <property type="evidence" value="ECO:0007669"/>
    <property type="project" value="TreeGrafter"/>
</dbReference>
<keyword evidence="7" id="KW-0560">Oxidoreductase</keyword>
<dbReference type="InterPro" id="IPR035938">
    <property type="entry name" value="Hemerythrin-like_sf"/>
</dbReference>
<keyword evidence="8" id="KW-0408">Iron</keyword>
<gene>
    <name evidence="12" type="ORF">Cvel_5682</name>
</gene>
<organism evidence="12">
    <name type="scientific">Chromera velia CCMP2878</name>
    <dbReference type="NCBI Taxonomy" id="1169474"/>
    <lineage>
        <taxon>Eukaryota</taxon>
        <taxon>Sar</taxon>
        <taxon>Alveolata</taxon>
        <taxon>Colpodellida</taxon>
        <taxon>Chromeraceae</taxon>
        <taxon>Chromera</taxon>
    </lineage>
</organism>
<protein>
    <recommendedName>
        <fullName evidence="4">factor independent urate hydroxylase</fullName>
        <ecNumber evidence="4">1.7.3.3</ecNumber>
    </recommendedName>
    <alternativeName>
        <fullName evidence="9">Urate oxidase</fullName>
    </alternativeName>
</protein>
<accession>A0A0G4H486</accession>
<evidence type="ECO:0000256" key="1">
    <source>
        <dbReference type="ARBA" id="ARBA00004831"/>
    </source>
</evidence>
<evidence type="ECO:0000256" key="6">
    <source>
        <dbReference type="ARBA" id="ARBA00022723"/>
    </source>
</evidence>
<dbReference type="NCBIfam" id="TIGR02481">
    <property type="entry name" value="hemeryth_dom"/>
    <property type="match status" value="1"/>
</dbReference>
<evidence type="ECO:0000256" key="2">
    <source>
        <dbReference type="ARBA" id="ARBA00009760"/>
    </source>
</evidence>
<dbReference type="CDD" id="cd12107">
    <property type="entry name" value="Hemerythrin"/>
    <property type="match status" value="1"/>
</dbReference>
<dbReference type="PANTHER" id="PTHR42874">
    <property type="entry name" value="URICASE"/>
    <property type="match status" value="1"/>
</dbReference>
<dbReference type="SUPFAM" id="SSF47188">
    <property type="entry name" value="Hemerythrin-like"/>
    <property type="match status" value="1"/>
</dbReference>
<name>A0A0G4H486_9ALVE</name>
<sequence length="505" mass="55552">MPSFMISNSYGHADVRLHLALRPTSENTDQAGRSPDYSHWYRSLRVHVELKGDFAASYVAGNNTLLIPTDTIKNITQHVVFSSHAPTQTDGAQQKEEQRRRRPSLEVLGNEVGSVLLRRYSHVSVAKVRLEETPYAHASSSCSTAWSAVAPESSDTKGVESAALSSCFLPSPGHGTFFAEVVLNRGGTTNVTSGVMGLQLVRTARGAAFSKFLKDSDGFTTLDEKEDVGVMSVEVDLEWDFFSNPLLDLKNGSCEGDLEGQVTLPLRQAAVLTFSTHASRSLQHTCLAIGKAVVGASEEVKEARVLLRKRPLLGGPRGVGQSEGGKEELICGLPGPGGRAEVRCAVRRTHVEIPSPFVWNAEMFDCKEDTINEQHAALFDLIRELDDIRSAAQSKRLLPLIVEHALQHFEDEEKIFEEHGYAEKKADMHAQIHKKFAESAQKAAAPFLKGEGKAVEDQLVLFLKKWLVEHVCGPDMQFARFLEKKQKAAGSGGEQRREKGQRSRL</sequence>
<keyword evidence="5" id="KW-0659">Purine metabolism</keyword>
<feature type="compositionally biased region" description="Polar residues" evidence="10">
    <location>
        <begin position="83"/>
        <end position="92"/>
    </location>
</feature>
<dbReference type="GO" id="GO:0019628">
    <property type="term" value="P:urate catabolic process"/>
    <property type="evidence" value="ECO:0007669"/>
    <property type="project" value="UniProtKB-UniPathway"/>
</dbReference>
<dbReference type="GO" id="GO:0004846">
    <property type="term" value="F:urate oxidase activity"/>
    <property type="evidence" value="ECO:0007669"/>
    <property type="project" value="UniProtKB-EC"/>
</dbReference>
<dbReference type="GO" id="GO:0006145">
    <property type="term" value="P:purine nucleobase catabolic process"/>
    <property type="evidence" value="ECO:0007669"/>
    <property type="project" value="TreeGrafter"/>
</dbReference>
<dbReference type="InterPro" id="IPR012312">
    <property type="entry name" value="Hemerythrin-like"/>
</dbReference>
<comment type="pathway">
    <text evidence="1">Purine metabolism; urate degradation; (S)-allantoin from urate: step 1/3.</text>
</comment>
<dbReference type="GO" id="GO:0046872">
    <property type="term" value="F:metal ion binding"/>
    <property type="evidence" value="ECO:0007669"/>
    <property type="project" value="UniProtKB-KW"/>
</dbReference>
<keyword evidence="6" id="KW-0479">Metal-binding</keyword>
<dbReference type="InterPro" id="IPR012827">
    <property type="entry name" value="Hemerythrin_metal-bd"/>
</dbReference>
<dbReference type="AlphaFoldDB" id="A0A0G4H486"/>